<organism evidence="1 2">
    <name type="scientific">Pseudodesulfovibrio aespoeensis (strain ATCC 700646 / DSM 10631 / Aspo-2)</name>
    <name type="common">Desulfovibrio aespoeensis</name>
    <dbReference type="NCBI Taxonomy" id="643562"/>
    <lineage>
        <taxon>Bacteria</taxon>
        <taxon>Pseudomonadati</taxon>
        <taxon>Thermodesulfobacteriota</taxon>
        <taxon>Desulfovibrionia</taxon>
        <taxon>Desulfovibrionales</taxon>
        <taxon>Desulfovibrionaceae</taxon>
    </lineage>
</organism>
<dbReference type="AlphaFoldDB" id="E6VYR1"/>
<protein>
    <recommendedName>
        <fullName evidence="3">RiboL-PSP-HEPN domain-containing protein</fullName>
    </recommendedName>
</protein>
<sequence>MKNSPQSQNFILDLRYLEIEASLSDLLGLHKTQLKQMDIFIGKAQEDMLSCEDQDEFRLYQGIYEYTKDFIAPRFFLHGTILFAWSTYETIISTFARRLAADKHPKLKITPQKLKGCFLERIQLFFSDILKMPDIHSKEEWAFLEDVYKVRNAIAHENGDLTLMNDNTIEQLKKIDKNSTRFNFDGSHFIVAKEYTDEIISNIHRLLSEVFVKFKTELDT</sequence>
<reference evidence="2" key="1">
    <citation type="submission" date="2010-12" db="EMBL/GenBank/DDBJ databases">
        <title>Complete sequence of Desulfovibrio aespoeensis Aspo-2.</title>
        <authorList>
            <consortium name="US DOE Joint Genome Institute"/>
            <person name="Lucas S."/>
            <person name="Copeland A."/>
            <person name="Lapidus A."/>
            <person name="Cheng J.-F."/>
            <person name="Goodwin L."/>
            <person name="Pitluck S."/>
            <person name="Chertkov O."/>
            <person name="Misra M."/>
            <person name="Detter J.C."/>
            <person name="Han C."/>
            <person name="Tapia R."/>
            <person name="Land M."/>
            <person name="Hauser L."/>
            <person name="Kyrpides N."/>
            <person name="Ivanova N."/>
            <person name="Ovchinnikova G."/>
            <person name="Pedersen K."/>
            <person name="Jagevall S."/>
            <person name="Hazen T."/>
            <person name="Woyke T."/>
        </authorList>
    </citation>
    <scope>NUCLEOTIDE SEQUENCE [LARGE SCALE GENOMIC DNA]</scope>
    <source>
        <strain evidence="2">ATCC 700646 / DSM 10631 / Aspo-2</strain>
    </source>
</reference>
<evidence type="ECO:0000313" key="2">
    <source>
        <dbReference type="Proteomes" id="UP000002191"/>
    </source>
</evidence>
<dbReference type="KEGG" id="das:Daes_2934"/>
<evidence type="ECO:0000313" key="1">
    <source>
        <dbReference type="EMBL" id="ADU63928.1"/>
    </source>
</evidence>
<dbReference type="EMBL" id="CP002431">
    <property type="protein sequence ID" value="ADU63928.1"/>
    <property type="molecule type" value="Genomic_DNA"/>
</dbReference>
<dbReference type="RefSeq" id="WP_013515830.1">
    <property type="nucleotide sequence ID" value="NC_014844.1"/>
</dbReference>
<accession>E6VYR1</accession>
<keyword evidence="2" id="KW-1185">Reference proteome</keyword>
<name>E6VYR1_PSEA9</name>
<dbReference type="Proteomes" id="UP000002191">
    <property type="component" value="Chromosome"/>
</dbReference>
<reference evidence="1 2" key="2">
    <citation type="journal article" date="2014" name="Genome Announc.">
        <title>Complete Genome Sequence of the Subsurface, Mesophilic Sulfate-Reducing Bacterium Desulfovibrio aespoeensis Aspo-2.</title>
        <authorList>
            <person name="Pedersen K."/>
            <person name="Bengtsson A."/>
            <person name="Edlund J."/>
            <person name="Rabe L."/>
            <person name="Hazen T."/>
            <person name="Chakraborty R."/>
            <person name="Goodwin L."/>
            <person name="Shapiro N."/>
        </authorList>
    </citation>
    <scope>NUCLEOTIDE SEQUENCE [LARGE SCALE GENOMIC DNA]</scope>
    <source>
        <strain evidence="2">ATCC 700646 / DSM 10631 / Aspo-2</strain>
    </source>
</reference>
<dbReference type="OrthoDB" id="7066938at2"/>
<dbReference type="eggNOG" id="ENOG5031MED">
    <property type="taxonomic scope" value="Bacteria"/>
</dbReference>
<gene>
    <name evidence="1" type="ordered locus">Daes_2934</name>
</gene>
<proteinExistence type="predicted"/>
<dbReference type="HOGENOM" id="CLU_1254251_0_0_7"/>
<evidence type="ECO:0008006" key="3">
    <source>
        <dbReference type="Google" id="ProtNLM"/>
    </source>
</evidence>